<name>A0AAQ3M2Q3_9PEZI</name>
<dbReference type="GO" id="GO:0008168">
    <property type="term" value="F:methyltransferase activity"/>
    <property type="evidence" value="ECO:0007669"/>
    <property type="project" value="UniProtKB-KW"/>
</dbReference>
<dbReference type="GO" id="GO:0032259">
    <property type="term" value="P:methylation"/>
    <property type="evidence" value="ECO:0007669"/>
    <property type="project" value="UniProtKB-KW"/>
</dbReference>
<keyword evidence="3" id="KW-1185">Reference proteome</keyword>
<dbReference type="CDD" id="cd02440">
    <property type="entry name" value="AdoMet_MTases"/>
    <property type="match status" value="1"/>
</dbReference>
<keyword evidence="2" id="KW-0489">Methyltransferase</keyword>
<gene>
    <name evidence="2" type="ORF">R9X50_00312000</name>
</gene>
<dbReference type="InterPro" id="IPR029063">
    <property type="entry name" value="SAM-dependent_MTases_sf"/>
</dbReference>
<dbReference type="AlphaFoldDB" id="A0AAQ3M2Q3"/>
<feature type="domain" description="Methyltransferase" evidence="1">
    <location>
        <begin position="61"/>
        <end position="156"/>
    </location>
</feature>
<evidence type="ECO:0000313" key="3">
    <source>
        <dbReference type="Proteomes" id="UP001303373"/>
    </source>
</evidence>
<proteinExistence type="predicted"/>
<dbReference type="Proteomes" id="UP001303373">
    <property type="component" value="Chromosome 4"/>
</dbReference>
<dbReference type="Gene3D" id="3.40.50.150">
    <property type="entry name" value="Vaccinia Virus protein VP39"/>
    <property type="match status" value="1"/>
</dbReference>
<protein>
    <submittedName>
        <fullName evidence="2">Methyltransferase domain protein</fullName>
    </submittedName>
</protein>
<dbReference type="SUPFAM" id="SSF53335">
    <property type="entry name" value="S-adenosyl-L-methionine-dependent methyltransferases"/>
    <property type="match status" value="1"/>
</dbReference>
<dbReference type="InterPro" id="IPR041698">
    <property type="entry name" value="Methyltransf_25"/>
</dbReference>
<accession>A0AAQ3M2Q3</accession>
<sequence length="279" mass="31129">MASRDYEAINKANWDERAPQHAKSEDYGFKRFITEPDMLSNVVTFDIPLLGDITGLEAVHLQCHIGTDTLSLARRGAKSVIGLDFSSASLKEARNLAAQASGGDKLRFVEGSVYDAFKLLDPGSFDLVYTGIGALCWLPSIKQWAETVASLLKPGGQLFIREGHPVLWSIDEKADDLVIRYPYFERNAFTSFDDEGTYVKLQDEYKFVHTETVEWNHGIGEIVQALLDAGMRITGLKEHESVPWEPLPGKMVEVELGEYALAEGREILPLTYTLQAVKM</sequence>
<dbReference type="Pfam" id="PF13649">
    <property type="entry name" value="Methyltransf_25"/>
    <property type="match status" value="1"/>
</dbReference>
<keyword evidence="2" id="KW-0808">Transferase</keyword>
<evidence type="ECO:0000259" key="1">
    <source>
        <dbReference type="Pfam" id="PF13649"/>
    </source>
</evidence>
<evidence type="ECO:0000313" key="2">
    <source>
        <dbReference type="EMBL" id="WPH00295.1"/>
    </source>
</evidence>
<reference evidence="2 3" key="1">
    <citation type="submission" date="2023-11" db="EMBL/GenBank/DDBJ databases">
        <title>An acidophilic fungus is an integral part of prey digestion in a carnivorous sundew plant.</title>
        <authorList>
            <person name="Tsai I.J."/>
        </authorList>
    </citation>
    <scope>NUCLEOTIDE SEQUENCE [LARGE SCALE GENOMIC DNA]</scope>
    <source>
        <strain evidence="2">169a</strain>
    </source>
</reference>
<organism evidence="2 3">
    <name type="scientific">Acrodontium crateriforme</name>
    <dbReference type="NCBI Taxonomy" id="150365"/>
    <lineage>
        <taxon>Eukaryota</taxon>
        <taxon>Fungi</taxon>
        <taxon>Dikarya</taxon>
        <taxon>Ascomycota</taxon>
        <taxon>Pezizomycotina</taxon>
        <taxon>Dothideomycetes</taxon>
        <taxon>Dothideomycetidae</taxon>
        <taxon>Mycosphaerellales</taxon>
        <taxon>Teratosphaeriaceae</taxon>
        <taxon>Acrodontium</taxon>
    </lineage>
</organism>
<dbReference type="EMBL" id="CP138583">
    <property type="protein sequence ID" value="WPH00295.1"/>
    <property type="molecule type" value="Genomic_DNA"/>
</dbReference>